<keyword evidence="7" id="KW-0319">Glycerol metabolism</keyword>
<dbReference type="InterPro" id="IPR009721">
    <property type="entry name" value="O-acyltransferase_WSD1_C"/>
</dbReference>
<keyword evidence="14" id="KW-1185">Reference proteome</keyword>
<keyword evidence="6" id="KW-0808">Transferase</keyword>
<keyword evidence="9" id="KW-0012">Acyltransferase</keyword>
<dbReference type="Pfam" id="PF03007">
    <property type="entry name" value="WS_DGAT_cat"/>
    <property type="match status" value="1"/>
</dbReference>
<reference evidence="14" key="1">
    <citation type="journal article" date="2019" name="Int. J. Syst. Evol. Microbiol.">
        <title>The Global Catalogue of Microorganisms (GCM) 10K type strain sequencing project: providing services to taxonomists for standard genome sequencing and annotation.</title>
        <authorList>
            <consortium name="The Broad Institute Genomics Platform"/>
            <consortium name="The Broad Institute Genome Sequencing Center for Infectious Disease"/>
            <person name="Wu L."/>
            <person name="Ma J."/>
        </authorList>
    </citation>
    <scope>NUCLEOTIDE SEQUENCE [LARGE SCALE GENOMIC DNA]</scope>
    <source>
        <strain evidence="14">CGMCC 4.7405</strain>
    </source>
</reference>
<evidence type="ECO:0000256" key="4">
    <source>
        <dbReference type="ARBA" id="ARBA00013244"/>
    </source>
</evidence>
<evidence type="ECO:0000256" key="9">
    <source>
        <dbReference type="ARBA" id="ARBA00023315"/>
    </source>
</evidence>
<evidence type="ECO:0000256" key="1">
    <source>
        <dbReference type="ARBA" id="ARBA00004771"/>
    </source>
</evidence>
<comment type="pathway">
    <text evidence="2">Lipid metabolism.</text>
</comment>
<dbReference type="Gene3D" id="3.30.559.30">
    <property type="entry name" value="Nonribosomal peptide synthetase, condensation domain"/>
    <property type="match status" value="1"/>
</dbReference>
<keyword evidence="8" id="KW-0443">Lipid metabolism</keyword>
<evidence type="ECO:0000313" key="14">
    <source>
        <dbReference type="Proteomes" id="UP001595690"/>
    </source>
</evidence>
<comment type="catalytic activity">
    <reaction evidence="10">
        <text>an acyl-CoA + a 1,2-diacyl-sn-glycerol = a triacyl-sn-glycerol + CoA</text>
        <dbReference type="Rhea" id="RHEA:10868"/>
        <dbReference type="ChEBI" id="CHEBI:17815"/>
        <dbReference type="ChEBI" id="CHEBI:57287"/>
        <dbReference type="ChEBI" id="CHEBI:58342"/>
        <dbReference type="ChEBI" id="CHEBI:64615"/>
        <dbReference type="EC" id="2.3.1.20"/>
    </reaction>
</comment>
<dbReference type="Proteomes" id="UP001595690">
    <property type="component" value="Unassembled WGS sequence"/>
</dbReference>
<evidence type="ECO:0000256" key="3">
    <source>
        <dbReference type="ARBA" id="ARBA00009587"/>
    </source>
</evidence>
<evidence type="ECO:0000256" key="8">
    <source>
        <dbReference type="ARBA" id="ARBA00023098"/>
    </source>
</evidence>
<evidence type="ECO:0000256" key="10">
    <source>
        <dbReference type="ARBA" id="ARBA00048109"/>
    </source>
</evidence>
<evidence type="ECO:0000256" key="5">
    <source>
        <dbReference type="ARBA" id="ARBA00022516"/>
    </source>
</evidence>
<organism evidence="13 14">
    <name type="scientific">Lentzea rhizosphaerae</name>
    <dbReference type="NCBI Taxonomy" id="2041025"/>
    <lineage>
        <taxon>Bacteria</taxon>
        <taxon>Bacillati</taxon>
        <taxon>Actinomycetota</taxon>
        <taxon>Actinomycetes</taxon>
        <taxon>Pseudonocardiales</taxon>
        <taxon>Pseudonocardiaceae</taxon>
        <taxon>Lentzea</taxon>
    </lineage>
</organism>
<comment type="similarity">
    <text evidence="3">Belongs to the long-chain O-acyltransferase family.</text>
</comment>
<dbReference type="InterPro" id="IPR023213">
    <property type="entry name" value="CAT-like_dom_sf"/>
</dbReference>
<gene>
    <name evidence="13" type="ORF">ACFOWZ_04670</name>
</gene>
<dbReference type="SUPFAM" id="SSF52777">
    <property type="entry name" value="CoA-dependent acyltransferases"/>
    <property type="match status" value="2"/>
</dbReference>
<evidence type="ECO:0000259" key="11">
    <source>
        <dbReference type="Pfam" id="PF03007"/>
    </source>
</evidence>
<evidence type="ECO:0000256" key="6">
    <source>
        <dbReference type="ARBA" id="ARBA00022679"/>
    </source>
</evidence>
<evidence type="ECO:0000256" key="7">
    <source>
        <dbReference type="ARBA" id="ARBA00022798"/>
    </source>
</evidence>
<keyword evidence="5" id="KW-0444">Lipid biosynthesis</keyword>
<dbReference type="EMBL" id="JBHRZI010000007">
    <property type="protein sequence ID" value="MFC3890756.1"/>
    <property type="molecule type" value="Genomic_DNA"/>
</dbReference>
<sequence>MIDRASPTDRAFLAMDDRRAPEHFGVVLLFHEADGFDLDRARQVLADRVPAVPRLRQRLIRTPFGCGGPIWVDDERFDLRDQVRVVRCEEPGDERSLLDLAYSLVATPMPRTGPRWSAVFVTGLAGRQAALVIVLHHVLADGVGGLAVLAGLADPGASAPEVVFPRPRPTVRALVLDAVSERVRAVLRTGTAVRLLRTSTAAAGGLHPPRAVPCSLLRQTGGRGRLAVVRVPAKALRAAAHRYGATTNDAVLVAVGAALNHVLSTRGESLDTVMIGVPVSGHAEGEPARGNMVSPLLVSVPVTGDLAQRLRRTEAAVRAHKSSAQGPPPIALLGWLFRPLAALGAYRWYMNHQRRMHTLVSHVRGPADPLTFSGWPIRSAVPIGSLGAGNMTVYFEVFTYAGTVTITSIADPDRFPDLDVLTRALRDELDRIASLD</sequence>
<proteinExistence type="inferred from homology"/>
<comment type="caution">
    <text evidence="13">The sequence shown here is derived from an EMBL/GenBank/DDBJ whole genome shotgun (WGS) entry which is preliminary data.</text>
</comment>
<dbReference type="PANTHER" id="PTHR31650">
    <property type="entry name" value="O-ACYLTRANSFERASE (WSD1-LIKE) FAMILY PROTEIN"/>
    <property type="match status" value="1"/>
</dbReference>
<evidence type="ECO:0000256" key="2">
    <source>
        <dbReference type="ARBA" id="ARBA00005189"/>
    </source>
</evidence>
<accession>A0ABV8BKF2</accession>
<dbReference type="PANTHER" id="PTHR31650:SF1">
    <property type="entry name" value="WAX ESTER SYNTHASE_DIACYLGLYCEROL ACYLTRANSFERASE 4-RELATED"/>
    <property type="match status" value="1"/>
</dbReference>
<name>A0ABV8BKF2_9PSEU</name>
<feature type="domain" description="O-acyltransferase WSD1 C-terminal" evidence="12">
    <location>
        <begin position="290"/>
        <end position="432"/>
    </location>
</feature>
<dbReference type="Gene3D" id="3.30.559.10">
    <property type="entry name" value="Chloramphenicol acetyltransferase-like domain"/>
    <property type="match status" value="1"/>
</dbReference>
<dbReference type="InterPro" id="IPR004255">
    <property type="entry name" value="O-acyltransferase_WSD1_N"/>
</dbReference>
<feature type="domain" description="O-acyltransferase WSD1-like N-terminal" evidence="11">
    <location>
        <begin position="6"/>
        <end position="251"/>
    </location>
</feature>
<protein>
    <recommendedName>
        <fullName evidence="4">diacylglycerol O-acyltransferase</fullName>
        <ecNumber evidence="4">2.3.1.20</ecNumber>
    </recommendedName>
</protein>
<comment type="pathway">
    <text evidence="1">Glycerolipid metabolism; triacylglycerol biosynthesis.</text>
</comment>
<dbReference type="InterPro" id="IPR045034">
    <property type="entry name" value="O-acyltransferase_WSD1-like"/>
</dbReference>
<dbReference type="EC" id="2.3.1.20" evidence="4"/>
<evidence type="ECO:0000259" key="12">
    <source>
        <dbReference type="Pfam" id="PF06974"/>
    </source>
</evidence>
<evidence type="ECO:0000313" key="13">
    <source>
        <dbReference type="EMBL" id="MFC3890756.1"/>
    </source>
</evidence>
<dbReference type="Pfam" id="PF06974">
    <property type="entry name" value="WS_DGAT_C"/>
    <property type="match status" value="1"/>
</dbReference>
<dbReference type="RefSeq" id="WP_382369213.1">
    <property type="nucleotide sequence ID" value="NZ_JBHRZI010000007.1"/>
</dbReference>